<gene>
    <name evidence="7" type="ORF">KZO38_02040</name>
</gene>
<dbReference type="CDD" id="cd03386">
    <property type="entry name" value="PAP2_Aur1_like"/>
    <property type="match status" value="1"/>
</dbReference>
<feature type="transmembrane region" description="Helical" evidence="5">
    <location>
        <begin position="187"/>
        <end position="207"/>
    </location>
</feature>
<feature type="transmembrane region" description="Helical" evidence="5">
    <location>
        <begin position="118"/>
        <end position="138"/>
    </location>
</feature>
<keyword evidence="2 5" id="KW-0812">Transmembrane</keyword>
<proteinExistence type="predicted"/>
<evidence type="ECO:0000256" key="5">
    <source>
        <dbReference type="SAM" id="Phobius"/>
    </source>
</evidence>
<dbReference type="EMBL" id="JAHXCT010000001">
    <property type="protein sequence ID" value="MBW4768551.1"/>
    <property type="molecule type" value="Genomic_DNA"/>
</dbReference>
<dbReference type="PANTHER" id="PTHR31310:SF7">
    <property type="entry name" value="PA-PHOSPHATASE RELATED-FAMILY PROTEIN DDB_G0268928"/>
    <property type="match status" value="1"/>
</dbReference>
<feature type="transmembrane region" description="Helical" evidence="5">
    <location>
        <begin position="238"/>
        <end position="259"/>
    </location>
</feature>
<dbReference type="InterPro" id="IPR026841">
    <property type="entry name" value="Aur1/Ipt1"/>
</dbReference>
<evidence type="ECO:0000256" key="4">
    <source>
        <dbReference type="ARBA" id="ARBA00023136"/>
    </source>
</evidence>
<comment type="caution">
    <text evidence="7">The sequence shown here is derived from an EMBL/GenBank/DDBJ whole genome shotgun (WGS) entry which is preliminary data.</text>
</comment>
<evidence type="ECO:0000313" key="7">
    <source>
        <dbReference type="EMBL" id="MBW4768551.1"/>
    </source>
</evidence>
<evidence type="ECO:0000256" key="1">
    <source>
        <dbReference type="ARBA" id="ARBA00004141"/>
    </source>
</evidence>
<dbReference type="Proteomes" id="UP000788426">
    <property type="component" value="Unassembled WGS sequence"/>
</dbReference>
<feature type="transmembrane region" description="Helical" evidence="5">
    <location>
        <begin position="89"/>
        <end position="111"/>
    </location>
</feature>
<feature type="transmembrane region" description="Helical" evidence="5">
    <location>
        <begin position="214"/>
        <end position="232"/>
    </location>
</feature>
<dbReference type="InterPro" id="IPR052185">
    <property type="entry name" value="IPC_Synthase-Related"/>
</dbReference>
<name>A0ABS6YAE6_9BACT</name>
<reference evidence="7 8" key="1">
    <citation type="submission" date="2021-07" db="EMBL/GenBank/DDBJ databases">
        <title>Genomic diversity and antimicrobial resistance of Prevotella spp. isolated from chronic lung disease airways.</title>
        <authorList>
            <person name="Webb K.A."/>
            <person name="Olagoke O.S."/>
            <person name="Baird T."/>
            <person name="Neill J."/>
            <person name="Pham A."/>
            <person name="Wells T.J."/>
            <person name="Ramsay K.A."/>
            <person name="Bell S.C."/>
            <person name="Sarovich D.S."/>
            <person name="Price E.P."/>
        </authorList>
    </citation>
    <scope>NUCLEOTIDE SEQUENCE [LARGE SCALE GENOMIC DNA]</scope>
    <source>
        <strain evidence="7 8">SCHI0011.S.12</strain>
    </source>
</reference>
<evidence type="ECO:0000256" key="3">
    <source>
        <dbReference type="ARBA" id="ARBA00022989"/>
    </source>
</evidence>
<organism evidence="7 8">
    <name type="scientific">Hoylesella nanceiensis</name>
    <dbReference type="NCBI Taxonomy" id="425941"/>
    <lineage>
        <taxon>Bacteria</taxon>
        <taxon>Pseudomonadati</taxon>
        <taxon>Bacteroidota</taxon>
        <taxon>Bacteroidia</taxon>
        <taxon>Bacteroidales</taxon>
        <taxon>Prevotellaceae</taxon>
        <taxon>Hoylesella</taxon>
    </lineage>
</organism>
<dbReference type="RefSeq" id="WP_219408403.1">
    <property type="nucleotide sequence ID" value="NZ_JABZTH010000011.1"/>
</dbReference>
<sequence>MFSIYVILLWLLLAVKKQTRKMAIALLPWLIFACCYDWMRLYPNYKVNPIDVKDLFDAEKMLFGIHSTNGELIIPSQYFALHHSTFLDILAGFFYLCWIPVPLGFAIYLYLKGNKKGYIQFSIAFLFVNLLGFCGYYIHPAAPPWYALQYGFEPILNTPGNTAGLERFDQLTGIEIFKMLYGKNANVFAAVPSLHAAYMLITTIYAFITKQNKVTCISFAFICAGIWFTAVYSSHHYIIDVLLGIALTLLGVALWSLFINRTAVGKNFITRYVDNI</sequence>
<evidence type="ECO:0000313" key="8">
    <source>
        <dbReference type="Proteomes" id="UP000788426"/>
    </source>
</evidence>
<dbReference type="PANTHER" id="PTHR31310">
    <property type="match status" value="1"/>
</dbReference>
<protein>
    <submittedName>
        <fullName evidence="7">Phosphatase PAP2 family protein</fullName>
    </submittedName>
</protein>
<dbReference type="Pfam" id="PF14378">
    <property type="entry name" value="PAP2_3"/>
    <property type="match status" value="1"/>
</dbReference>
<evidence type="ECO:0000256" key="2">
    <source>
        <dbReference type="ARBA" id="ARBA00022692"/>
    </source>
</evidence>
<accession>A0ABS6YAE6</accession>
<keyword evidence="4 5" id="KW-0472">Membrane</keyword>
<evidence type="ECO:0000259" key="6">
    <source>
        <dbReference type="Pfam" id="PF14378"/>
    </source>
</evidence>
<keyword evidence="3 5" id="KW-1133">Transmembrane helix</keyword>
<comment type="subcellular location">
    <subcellularLocation>
        <location evidence="1">Membrane</location>
        <topology evidence="1">Multi-pass membrane protein</topology>
    </subcellularLocation>
</comment>
<keyword evidence="8" id="KW-1185">Reference proteome</keyword>
<feature type="domain" description="Inositolphosphotransferase Aur1/Ipt1" evidence="6">
    <location>
        <begin position="81"/>
        <end position="254"/>
    </location>
</feature>